<gene>
    <name evidence="7" type="ORF">JOB18_020276</name>
</gene>
<evidence type="ECO:0000256" key="4">
    <source>
        <dbReference type="ARBA" id="ARBA00023242"/>
    </source>
</evidence>
<feature type="compositionally biased region" description="Polar residues" evidence="6">
    <location>
        <begin position="164"/>
        <end position="176"/>
    </location>
</feature>
<feature type="region of interest" description="Disordered" evidence="6">
    <location>
        <begin position="284"/>
        <end position="413"/>
    </location>
</feature>
<sequence>MSLSEARESFQVRDKGGSYIGLPLHTAGDVNGNDFSVSSSSPSSSSSFYLGESSPESLRSLSSLSGGQTDNPLDYDMFEVTLTTTVLTKKTDVVISKWLPKEDGEANDCEDASEGKIQMAKERSESNDNSVSIYLDASSGDYCQDDWNDNDNLTVAQSLSTNSCSCGNNDDLSSGSGRRHDSSTQDSDATEVPVDDDDDDDDDEEESALFQSVSSELGAERSSSAMIPCGCAAAMEGTGTVMAAELLLERSEVSCPLDLPMDNKSDSRTSEIPNEKIQILSVLSQDSKELASPEESEKRAVASKPSRTSTSQPGRAVKTKPTTAPPTTTTQKTTTSAGIKLSSMETKRVSKPDLKNVKAKVGSRPTTTLAKAPNQQIKSAPATGKKVVSRKEEVQTGDGVKSQRSSTDPSKVAVVQKPIRGRMSNLKTTATDCIVPEKESAAVSPPGCEVFEEGLVDTSRKAAQEVPDKHCTAESVEIHTGVDAGVKDPVEGTVEVVMSEVASVEKPRSHNRKVSSKLGSSARQQGKSPRVDKACGAAAPPGSGAGPPGQGSPGLRETQNESSMLGDVGQSAGAGSPTRMRQTQSQSIPKPRTTTERAAPGLTSSIFKPVPANQQSAAVSAGRPAAPTASKLPVKGLSATLSVPLVGRTDNNGATSKASAAPAGIRPEERASRGMCPVGSQNATNPPGSSTTAAASEAVISTNSAAPKAPLMRTRALSLQARTTATGLKAPTASNHNTSKITAVNQTAVKAAPSAHQASNKQTSQYPLQRSGSARLSRLNSTVDKNKPREAPARSTNTTTNTSSSSTSSSSTSQVTAAAAATGGGTSLNRLQPQPDLVLDVPVAEVTNPGSCTTGTSGLGFKGRTGSRSSPKTGSRLQNAFKPGVARAATTDGTAVTAKQNQSKEQAEKKNQAITQLKRLLAQGNKRVEALATVIQYLFSEREESLKQKKELSLELANLRDELVVSTQSCERLQKERDEVRVSREEALKRLEEQHKEELVQLEDRLRSFYQTEWDKVHQMYQEEADKCRMLMEQQVEELRSQHEAEKKNHEVSHSQKMESVKQQYENSIQELKRIQQTDLENLQTTLAETETSLSEKITELSAEKEALSERLQAEEERRRRILTDKNLKDSHTVYLEQELESLKVVLEIKNNQLHQKEKKLMEMDKLVETNVKLEECLTKVQQENEDYKARMDKHAALSKQLSSEQAKLQQTLQKESKVNKRLSMENEELLWKLHNGDLLASPRRLSPTSPFNSPRNSASFPTAAPLSPR</sequence>
<comment type="subcellular location">
    <subcellularLocation>
        <location evidence="1">Nucleus</location>
    </subcellularLocation>
</comment>
<feature type="compositionally biased region" description="Polar residues" evidence="6">
    <location>
        <begin position="866"/>
        <end position="878"/>
    </location>
</feature>
<feature type="region of interest" description="Disordered" evidence="6">
    <location>
        <begin position="31"/>
        <end position="52"/>
    </location>
</feature>
<feature type="region of interest" description="Disordered" evidence="6">
    <location>
        <begin position="1242"/>
        <end position="1270"/>
    </location>
</feature>
<evidence type="ECO:0000256" key="1">
    <source>
        <dbReference type="ARBA" id="ARBA00004123"/>
    </source>
</evidence>
<feature type="region of interest" description="Disordered" evidence="6">
    <location>
        <begin position="164"/>
        <end position="221"/>
    </location>
</feature>
<evidence type="ECO:0000313" key="8">
    <source>
        <dbReference type="Proteomes" id="UP000693946"/>
    </source>
</evidence>
<feature type="compositionally biased region" description="Acidic residues" evidence="6">
    <location>
        <begin position="193"/>
        <end position="207"/>
    </location>
</feature>
<feature type="compositionally biased region" description="Polar residues" evidence="6">
    <location>
        <begin position="1247"/>
        <end position="1261"/>
    </location>
</feature>
<evidence type="ECO:0000256" key="2">
    <source>
        <dbReference type="ARBA" id="ARBA00007585"/>
    </source>
</evidence>
<feature type="compositionally biased region" description="Polar residues" evidence="6">
    <location>
        <begin position="364"/>
        <end position="378"/>
    </location>
</feature>
<reference evidence="7 8" key="1">
    <citation type="journal article" date="2021" name="Sci. Rep.">
        <title>Chromosome anchoring in Senegalese sole (Solea senegalensis) reveals sex-associated markers and genome rearrangements in flatfish.</title>
        <authorList>
            <person name="Guerrero-Cozar I."/>
            <person name="Gomez-Garrido J."/>
            <person name="Berbel C."/>
            <person name="Martinez-Blanch J.F."/>
            <person name="Alioto T."/>
            <person name="Claros M.G."/>
            <person name="Gagnaire P.A."/>
            <person name="Manchado M."/>
        </authorList>
    </citation>
    <scope>NUCLEOTIDE SEQUENCE [LARGE SCALE GENOMIC DNA]</scope>
    <source>
        <strain evidence="7">Sse05_10M</strain>
    </source>
</reference>
<feature type="region of interest" description="Disordered" evidence="6">
    <location>
        <begin position="846"/>
        <end position="878"/>
    </location>
</feature>
<feature type="region of interest" description="Disordered" evidence="6">
    <location>
        <begin position="748"/>
        <end position="832"/>
    </location>
</feature>
<name>A0AAV6Q8B8_SOLSE</name>
<feature type="region of interest" description="Disordered" evidence="6">
    <location>
        <begin position="500"/>
        <end position="630"/>
    </location>
</feature>
<dbReference type="GO" id="GO:0005737">
    <property type="term" value="C:cytoplasm"/>
    <property type="evidence" value="ECO:0007669"/>
    <property type="project" value="TreeGrafter"/>
</dbReference>
<dbReference type="GO" id="GO:0008017">
    <property type="term" value="F:microtubule binding"/>
    <property type="evidence" value="ECO:0007669"/>
    <property type="project" value="TreeGrafter"/>
</dbReference>
<dbReference type="PANTHER" id="PTHR24200:SF7">
    <property type="entry name" value="MICROTUBULE-ASSOCIATED TUMOR SUPPRESSOR 1"/>
    <property type="match status" value="1"/>
</dbReference>
<feature type="compositionally biased region" description="Polar residues" evidence="6">
    <location>
        <begin position="517"/>
        <end position="527"/>
    </location>
</feature>
<feature type="compositionally biased region" description="Polar residues" evidence="6">
    <location>
        <begin position="579"/>
        <end position="588"/>
    </location>
</feature>
<feature type="compositionally biased region" description="Low complexity" evidence="6">
    <location>
        <begin position="319"/>
        <end position="335"/>
    </location>
</feature>
<dbReference type="GO" id="GO:0005634">
    <property type="term" value="C:nucleus"/>
    <property type="evidence" value="ECO:0007669"/>
    <property type="project" value="UniProtKB-SubCell"/>
</dbReference>
<comment type="similarity">
    <text evidence="2">Belongs to the MTUS1 family.</text>
</comment>
<feature type="compositionally biased region" description="Polar residues" evidence="6">
    <location>
        <begin position="209"/>
        <end position="221"/>
    </location>
</feature>
<proteinExistence type="inferred from homology"/>
<dbReference type="Proteomes" id="UP000693946">
    <property type="component" value="Linkage Group LG6"/>
</dbReference>
<evidence type="ECO:0000256" key="5">
    <source>
        <dbReference type="SAM" id="Coils"/>
    </source>
</evidence>
<dbReference type="InterPro" id="IPR051293">
    <property type="entry name" value="MTUS1/CCDC69"/>
</dbReference>
<protein>
    <submittedName>
        <fullName evidence="7">Uncharacterized protein</fullName>
    </submittedName>
</protein>
<feature type="compositionally biased region" description="Low complexity" evidence="6">
    <location>
        <begin position="795"/>
        <end position="821"/>
    </location>
</feature>
<feature type="compositionally biased region" description="Basic and acidic residues" evidence="6">
    <location>
        <begin position="286"/>
        <end position="300"/>
    </location>
</feature>
<dbReference type="AlphaFoldDB" id="A0AAV6Q8B8"/>
<feature type="compositionally biased region" description="Basic and acidic residues" evidence="6">
    <location>
        <begin position="345"/>
        <end position="356"/>
    </location>
</feature>
<feature type="compositionally biased region" description="Polar residues" evidence="6">
    <location>
        <begin position="756"/>
        <end position="783"/>
    </location>
</feature>
<keyword evidence="4" id="KW-0539">Nucleus</keyword>
<evidence type="ECO:0000256" key="3">
    <source>
        <dbReference type="ARBA" id="ARBA00023054"/>
    </source>
</evidence>
<comment type="caution">
    <text evidence="7">The sequence shown here is derived from an EMBL/GenBank/DDBJ whole genome shotgun (WGS) entry which is preliminary data.</text>
</comment>
<feature type="region of interest" description="Disordered" evidence="6">
    <location>
        <begin position="257"/>
        <end position="276"/>
    </location>
</feature>
<organism evidence="7 8">
    <name type="scientific">Solea senegalensis</name>
    <name type="common">Senegalese sole</name>
    <dbReference type="NCBI Taxonomy" id="28829"/>
    <lineage>
        <taxon>Eukaryota</taxon>
        <taxon>Metazoa</taxon>
        <taxon>Chordata</taxon>
        <taxon>Craniata</taxon>
        <taxon>Vertebrata</taxon>
        <taxon>Euteleostomi</taxon>
        <taxon>Actinopterygii</taxon>
        <taxon>Neopterygii</taxon>
        <taxon>Teleostei</taxon>
        <taxon>Neoteleostei</taxon>
        <taxon>Acanthomorphata</taxon>
        <taxon>Carangaria</taxon>
        <taxon>Pleuronectiformes</taxon>
        <taxon>Pleuronectoidei</taxon>
        <taxon>Soleidae</taxon>
        <taxon>Solea</taxon>
    </lineage>
</organism>
<accession>A0AAV6Q8B8</accession>
<dbReference type="EMBL" id="JAGKHQ010000018">
    <property type="protein sequence ID" value="KAG7485878.1"/>
    <property type="molecule type" value="Genomic_DNA"/>
</dbReference>
<feature type="compositionally biased region" description="Polar residues" evidence="6">
    <location>
        <begin position="679"/>
        <end position="696"/>
    </location>
</feature>
<dbReference type="PANTHER" id="PTHR24200">
    <property type="entry name" value="TOUCAN, ISOFORM A"/>
    <property type="match status" value="1"/>
</dbReference>
<feature type="region of interest" description="Disordered" evidence="6">
    <location>
        <begin position="648"/>
        <end position="696"/>
    </location>
</feature>
<evidence type="ECO:0000313" key="7">
    <source>
        <dbReference type="EMBL" id="KAG7485878.1"/>
    </source>
</evidence>
<feature type="coiled-coil region" evidence="5">
    <location>
        <begin position="900"/>
        <end position="1215"/>
    </location>
</feature>
<feature type="compositionally biased region" description="Polar residues" evidence="6">
    <location>
        <begin position="649"/>
        <end position="658"/>
    </location>
</feature>
<evidence type="ECO:0000256" key="6">
    <source>
        <dbReference type="SAM" id="MobiDB-lite"/>
    </source>
</evidence>
<feature type="compositionally biased region" description="Polar residues" evidence="6">
    <location>
        <begin position="602"/>
        <end position="618"/>
    </location>
</feature>
<keyword evidence="3 5" id="KW-0175">Coiled coil</keyword>
<keyword evidence="8" id="KW-1185">Reference proteome</keyword>
<feature type="compositionally biased region" description="Gly residues" evidence="6">
    <location>
        <begin position="543"/>
        <end position="552"/>
    </location>
</feature>